<evidence type="ECO:0000256" key="1">
    <source>
        <dbReference type="SAM" id="MobiDB-lite"/>
    </source>
</evidence>
<organism evidence="2 3">
    <name type="scientific">Streptomyces enissocaesilis</name>
    <dbReference type="NCBI Taxonomy" id="332589"/>
    <lineage>
        <taxon>Bacteria</taxon>
        <taxon>Bacillati</taxon>
        <taxon>Actinomycetota</taxon>
        <taxon>Actinomycetes</taxon>
        <taxon>Kitasatosporales</taxon>
        <taxon>Streptomycetaceae</taxon>
        <taxon>Streptomyces</taxon>
        <taxon>Streptomyces rochei group</taxon>
    </lineage>
</organism>
<dbReference type="EMBL" id="BAAAUD010000031">
    <property type="protein sequence ID" value="GAA2941817.1"/>
    <property type="molecule type" value="Genomic_DNA"/>
</dbReference>
<proteinExistence type="predicted"/>
<evidence type="ECO:0000313" key="3">
    <source>
        <dbReference type="Proteomes" id="UP001500403"/>
    </source>
</evidence>
<dbReference type="PANTHER" id="PTHR38011:SF11">
    <property type="entry name" value="2,5-DIAMINO-6-RIBOSYLAMINO-4(3H)-PYRIMIDINONE 5'-PHOSPHATE REDUCTASE"/>
    <property type="match status" value="1"/>
</dbReference>
<protein>
    <recommendedName>
        <fullName evidence="4">Bacterial bifunctional deaminase-reductase C-terminal domain-containing protein</fullName>
    </recommendedName>
</protein>
<feature type="compositionally biased region" description="Basic residues" evidence="1">
    <location>
        <begin position="247"/>
        <end position="264"/>
    </location>
</feature>
<evidence type="ECO:0000313" key="2">
    <source>
        <dbReference type="EMBL" id="GAA2941817.1"/>
    </source>
</evidence>
<keyword evidence="3" id="KW-1185">Reference proteome</keyword>
<comment type="caution">
    <text evidence="2">The sequence shown here is derived from an EMBL/GenBank/DDBJ whole genome shotgun (WGS) entry which is preliminary data.</text>
</comment>
<feature type="compositionally biased region" description="Polar residues" evidence="1">
    <location>
        <begin position="41"/>
        <end position="59"/>
    </location>
</feature>
<feature type="region of interest" description="Disordered" evidence="1">
    <location>
        <begin position="41"/>
        <end position="67"/>
    </location>
</feature>
<feature type="compositionally biased region" description="Low complexity" evidence="1">
    <location>
        <begin position="285"/>
        <end position="305"/>
    </location>
</feature>
<dbReference type="Proteomes" id="UP001500403">
    <property type="component" value="Unassembled WGS sequence"/>
</dbReference>
<dbReference type="Gene3D" id="3.40.430.10">
    <property type="entry name" value="Dihydrofolate Reductase, subunit A"/>
    <property type="match status" value="1"/>
</dbReference>
<dbReference type="SUPFAM" id="SSF53597">
    <property type="entry name" value="Dihydrofolate reductase-like"/>
    <property type="match status" value="1"/>
</dbReference>
<evidence type="ECO:0008006" key="4">
    <source>
        <dbReference type="Google" id="ProtNLM"/>
    </source>
</evidence>
<dbReference type="InterPro" id="IPR024072">
    <property type="entry name" value="DHFR-like_dom_sf"/>
</dbReference>
<dbReference type="InterPro" id="IPR050765">
    <property type="entry name" value="Riboflavin_Biosynth_HTPR"/>
</dbReference>
<name>A0ABN3X7U8_9ACTN</name>
<accession>A0ABN3X7U8</accession>
<gene>
    <name evidence="2" type="ORF">GCM10010446_28810</name>
</gene>
<feature type="region of interest" description="Disordered" evidence="1">
    <location>
        <begin position="214"/>
        <end position="305"/>
    </location>
</feature>
<reference evidence="2 3" key="1">
    <citation type="journal article" date="2019" name="Int. J. Syst. Evol. Microbiol.">
        <title>The Global Catalogue of Microorganisms (GCM) 10K type strain sequencing project: providing services to taxonomists for standard genome sequencing and annotation.</title>
        <authorList>
            <consortium name="The Broad Institute Genomics Platform"/>
            <consortium name="The Broad Institute Genome Sequencing Center for Infectious Disease"/>
            <person name="Wu L."/>
            <person name="Ma J."/>
        </authorList>
    </citation>
    <scope>NUCLEOTIDE SEQUENCE [LARGE SCALE GENOMIC DNA]</scope>
    <source>
        <strain evidence="2 3">JCM 9088</strain>
    </source>
</reference>
<sequence>MEWAEMRKLVYYAGVTLDGRTAGPSGEFDSFPVGDEQQTGAYSARTTTLYPETVPTASRATAGPSDAPNRRFDTVVMGLGTYRPPLDAGMTSPYAYLCQYVVSSTLEPDIDPDATVVPGDPPALVRELKQEENAGLDIWLCGGGKLAGALLPEIDELVVKSYALVTGAGIPAFDRAFDPVVFDVSERTAFPNGVTLTRLIRPYRPFQNEFGVRARQLSNGHDTGPRRGCSRRGCSSRGRLPNPGRSPAHRTRPCRSPRLRHHSRPGPGRAPGDRSSFNRVRGNRSARVSACRASRSGSARIRGSSPFRTACTISPSGSGGGGRNHCATWSATGCRFSSTPQPPWPTRP</sequence>
<dbReference type="PANTHER" id="PTHR38011">
    <property type="entry name" value="DIHYDROFOLATE REDUCTASE FAMILY PROTEIN (AFU_ORTHOLOGUE AFUA_8G06820)"/>
    <property type="match status" value="1"/>
</dbReference>